<dbReference type="Proteomes" id="UP000054729">
    <property type="component" value="Unassembled WGS sequence"/>
</dbReference>
<reference evidence="1 2" key="1">
    <citation type="submission" date="2015-11" db="EMBL/GenBank/DDBJ databases">
        <title>Genomic analysis of 38 Legionella species identifies large and diverse effector repertoires.</title>
        <authorList>
            <person name="Burstein D."/>
            <person name="Amaro F."/>
            <person name="Zusman T."/>
            <person name="Lifshitz Z."/>
            <person name="Cohen O."/>
            <person name="Gilbert J.A."/>
            <person name="Pupko T."/>
            <person name="Shuman H.A."/>
            <person name="Segal G."/>
        </authorList>
    </citation>
    <scope>NUCLEOTIDE SEQUENCE [LARGE SCALE GENOMIC DNA]</scope>
    <source>
        <strain evidence="1 2">ATCC 51914</strain>
    </source>
</reference>
<dbReference type="AlphaFoldDB" id="A0A0W1APA5"/>
<dbReference type="PATRIC" id="fig|66969.6.peg.42"/>
<comment type="caution">
    <text evidence="1">The sequence shown here is derived from an EMBL/GenBank/DDBJ whole genome shotgun (WGS) entry which is preliminary data.</text>
</comment>
<organism evidence="1 2">
    <name type="scientific">Legionella waltersii</name>
    <dbReference type="NCBI Taxonomy" id="66969"/>
    <lineage>
        <taxon>Bacteria</taxon>
        <taxon>Pseudomonadati</taxon>
        <taxon>Pseudomonadota</taxon>
        <taxon>Gammaproteobacteria</taxon>
        <taxon>Legionellales</taxon>
        <taxon>Legionellaceae</taxon>
        <taxon>Legionella</taxon>
    </lineage>
</organism>
<sequence>MGYSKKTFAVSKRYLLQNSNINGVKGWYQAARKPIHFEQVRISNEDSIHQEPLTSQSIIIQFPNQSSCEVKMDIKSRDFSFLLNQLRLLC</sequence>
<keyword evidence="2" id="KW-1185">Reference proteome</keyword>
<dbReference type="STRING" id="66969.Lwal_0041"/>
<evidence type="ECO:0000313" key="1">
    <source>
        <dbReference type="EMBL" id="KTD83133.1"/>
    </source>
</evidence>
<protein>
    <submittedName>
        <fullName evidence="1">Uncharacterized protein</fullName>
    </submittedName>
</protein>
<gene>
    <name evidence="1" type="ORF">Lwal_0041</name>
</gene>
<proteinExistence type="predicted"/>
<name>A0A0W1APA5_9GAMM</name>
<evidence type="ECO:0000313" key="2">
    <source>
        <dbReference type="Proteomes" id="UP000054729"/>
    </source>
</evidence>
<accession>A0A0W1APA5</accession>
<dbReference type="EMBL" id="LNZB01000001">
    <property type="protein sequence ID" value="KTD83133.1"/>
    <property type="molecule type" value="Genomic_DNA"/>
</dbReference>